<dbReference type="GO" id="GO:0005737">
    <property type="term" value="C:cytoplasm"/>
    <property type="evidence" value="ECO:0007669"/>
    <property type="project" value="TreeGrafter"/>
</dbReference>
<dbReference type="OrthoDB" id="9808022at2"/>
<evidence type="ECO:0000313" key="8">
    <source>
        <dbReference type="EMBL" id="SNZ20603.1"/>
    </source>
</evidence>
<gene>
    <name evidence="8" type="ORF">SAMN06265368_3709</name>
</gene>
<dbReference type="GO" id="GO:0051539">
    <property type="term" value="F:4 iron, 4 sulfur cluster binding"/>
    <property type="evidence" value="ECO:0007669"/>
    <property type="project" value="TreeGrafter"/>
</dbReference>
<accession>A0A285PH47</accession>
<dbReference type="PANTHER" id="PTHR13932">
    <property type="entry name" value="COPROPORPHYRINIGEN III OXIDASE"/>
    <property type="match status" value="1"/>
</dbReference>
<dbReference type="PANTHER" id="PTHR13932:SF9">
    <property type="entry name" value="COPROPORPHYRINOGEN III OXIDASE"/>
    <property type="match status" value="1"/>
</dbReference>
<keyword evidence="5" id="KW-0411">Iron-sulfur</keyword>
<comment type="cofactor">
    <cofactor evidence="1">
        <name>[4Fe-4S] cluster</name>
        <dbReference type="ChEBI" id="CHEBI:49883"/>
    </cofactor>
</comment>
<dbReference type="AlphaFoldDB" id="A0A285PH47"/>
<dbReference type="InterPro" id="IPR058240">
    <property type="entry name" value="rSAM_sf"/>
</dbReference>
<dbReference type="NCBIfam" id="TIGR04107">
    <property type="entry name" value="rSAM_HutW"/>
    <property type="match status" value="1"/>
</dbReference>
<protein>
    <submittedName>
        <fullName evidence="8">Coproporphyrinogen III oxidase, anaerobic</fullName>
    </submittedName>
</protein>
<keyword evidence="2" id="KW-0949">S-adenosyl-L-methionine</keyword>
<evidence type="ECO:0000259" key="7">
    <source>
        <dbReference type="PROSITE" id="PS51918"/>
    </source>
</evidence>
<dbReference type="Pfam" id="PF04055">
    <property type="entry name" value="Radical_SAM"/>
    <property type="match status" value="1"/>
</dbReference>
<evidence type="ECO:0000256" key="5">
    <source>
        <dbReference type="ARBA" id="ARBA00023014"/>
    </source>
</evidence>
<organism evidence="8 9">
    <name type="scientific">Cohaesibacter gelatinilyticus</name>
    <dbReference type="NCBI Taxonomy" id="372072"/>
    <lineage>
        <taxon>Bacteria</taxon>
        <taxon>Pseudomonadati</taxon>
        <taxon>Pseudomonadota</taxon>
        <taxon>Alphaproteobacteria</taxon>
        <taxon>Hyphomicrobiales</taxon>
        <taxon>Cohaesibacteraceae</taxon>
    </lineage>
</organism>
<dbReference type="GO" id="GO:0006779">
    <property type="term" value="P:porphyrin-containing compound biosynthetic process"/>
    <property type="evidence" value="ECO:0007669"/>
    <property type="project" value="TreeGrafter"/>
</dbReference>
<dbReference type="InterPro" id="IPR007197">
    <property type="entry name" value="rSAM"/>
</dbReference>
<evidence type="ECO:0000256" key="6">
    <source>
        <dbReference type="SAM" id="MobiDB-lite"/>
    </source>
</evidence>
<dbReference type="PROSITE" id="PS51918">
    <property type="entry name" value="RADICAL_SAM"/>
    <property type="match status" value="1"/>
</dbReference>
<feature type="region of interest" description="Disordered" evidence="6">
    <location>
        <begin position="1"/>
        <end position="41"/>
    </location>
</feature>
<evidence type="ECO:0000256" key="1">
    <source>
        <dbReference type="ARBA" id="ARBA00001966"/>
    </source>
</evidence>
<evidence type="ECO:0000256" key="3">
    <source>
        <dbReference type="ARBA" id="ARBA00022723"/>
    </source>
</evidence>
<dbReference type="InterPro" id="IPR034505">
    <property type="entry name" value="Coproporphyrinogen-III_oxidase"/>
</dbReference>
<proteinExistence type="predicted"/>
<dbReference type="SFLD" id="SFLDS00029">
    <property type="entry name" value="Radical_SAM"/>
    <property type="match status" value="1"/>
</dbReference>
<dbReference type="GO" id="GO:0003824">
    <property type="term" value="F:catalytic activity"/>
    <property type="evidence" value="ECO:0007669"/>
    <property type="project" value="InterPro"/>
</dbReference>
<dbReference type="SFLD" id="SFLDF00311">
    <property type="entry name" value="heme_degradation_proteins_(Hut"/>
    <property type="match status" value="1"/>
</dbReference>
<feature type="compositionally biased region" description="Low complexity" evidence="6">
    <location>
        <begin position="1"/>
        <end position="17"/>
    </location>
</feature>
<dbReference type="CDD" id="cd01335">
    <property type="entry name" value="Radical_SAM"/>
    <property type="match status" value="1"/>
</dbReference>
<keyword evidence="9" id="KW-1185">Reference proteome</keyword>
<evidence type="ECO:0000313" key="9">
    <source>
        <dbReference type="Proteomes" id="UP000219439"/>
    </source>
</evidence>
<dbReference type="SUPFAM" id="SSF102114">
    <property type="entry name" value="Radical SAM enzymes"/>
    <property type="match status" value="1"/>
</dbReference>
<dbReference type="GO" id="GO:0046872">
    <property type="term" value="F:metal ion binding"/>
    <property type="evidence" value="ECO:0007669"/>
    <property type="project" value="UniProtKB-KW"/>
</dbReference>
<dbReference type="InterPro" id="IPR026332">
    <property type="entry name" value="HutW"/>
</dbReference>
<reference evidence="8 9" key="1">
    <citation type="submission" date="2017-09" db="EMBL/GenBank/DDBJ databases">
        <authorList>
            <person name="Ehlers B."/>
            <person name="Leendertz F.H."/>
        </authorList>
    </citation>
    <scope>NUCLEOTIDE SEQUENCE [LARGE SCALE GENOMIC DNA]</scope>
    <source>
        <strain evidence="8 9">DSM 18289</strain>
    </source>
</reference>
<keyword evidence="3" id="KW-0479">Metal-binding</keyword>
<evidence type="ECO:0000256" key="4">
    <source>
        <dbReference type="ARBA" id="ARBA00023004"/>
    </source>
</evidence>
<sequence>MSSTSSSLKQSPSSPQPNDGKRPNHRGVRPPYRPKPPKLMEQQDLFAKVSSNPLSEAFPKKAVVHPFVDARPVPKDNWSSIWQDMSHQDRQSKSVAYLHIPFCENHCLFCGFYQNPWRSNQSEVYADTIIEEIRASKDLPSHTGHPLHAVYFGGGTPTALDTPDLCRIIEAVRTYLPLAPDCEITIEGRIFSFPLEKAKACFDAGANRISLGVQTFDSKLRRRVGRKVSGEQARDFLSELVALDQGAVVIDLIYGFPEQSLDSWRQDVTIASELGLDGVDLYSLSLLPSSPLAIAIDKGKFSTPPRHDELGQYYQIGQDVLAQKGWMDISTTHWRSSTRERNLYNLLVKTGANCLAFGSGAGGFLSDYSFRVDGDLKRYIKTVLAGKKPLGFLMKMPSDRAFFNEAKGQMETGRLHIVGLLEALHQRGLDGESLLLPVLHQWQESGLLNVDQGWAKLTLAGRFWQVTMTHHLIQWIQQHLPAANQIKN</sequence>
<dbReference type="SFLD" id="SFLDG01082">
    <property type="entry name" value="B12-binding_domain_containing"/>
    <property type="match status" value="1"/>
</dbReference>
<dbReference type="EMBL" id="OBEL01000005">
    <property type="protein sequence ID" value="SNZ20603.1"/>
    <property type="molecule type" value="Genomic_DNA"/>
</dbReference>
<dbReference type="InterPro" id="IPR006638">
    <property type="entry name" value="Elp3/MiaA/NifB-like_rSAM"/>
</dbReference>
<dbReference type="RefSeq" id="WP_097154970.1">
    <property type="nucleotide sequence ID" value="NZ_OBEL01000005.1"/>
</dbReference>
<dbReference type="InterPro" id="IPR013785">
    <property type="entry name" value="Aldolase_TIM"/>
</dbReference>
<feature type="domain" description="Radical SAM core" evidence="7">
    <location>
        <begin position="87"/>
        <end position="324"/>
    </location>
</feature>
<name>A0A285PH47_9HYPH</name>
<dbReference type="SMART" id="SM00729">
    <property type="entry name" value="Elp3"/>
    <property type="match status" value="1"/>
</dbReference>
<dbReference type="Proteomes" id="UP000219439">
    <property type="component" value="Unassembled WGS sequence"/>
</dbReference>
<dbReference type="SFLD" id="SFLDG01065">
    <property type="entry name" value="anaerobic_coproporphyrinogen-I"/>
    <property type="match status" value="1"/>
</dbReference>
<evidence type="ECO:0000256" key="2">
    <source>
        <dbReference type="ARBA" id="ARBA00022691"/>
    </source>
</evidence>
<keyword evidence="4" id="KW-0408">Iron</keyword>
<dbReference type="Gene3D" id="3.20.20.70">
    <property type="entry name" value="Aldolase class I"/>
    <property type="match status" value="1"/>
</dbReference>